<dbReference type="GO" id="GO:0003700">
    <property type="term" value="F:DNA-binding transcription factor activity"/>
    <property type="evidence" value="ECO:0007669"/>
    <property type="project" value="InterPro"/>
</dbReference>
<dbReference type="SMART" id="SM00418">
    <property type="entry name" value="HTH_ARSR"/>
    <property type="match status" value="1"/>
</dbReference>
<sequence length="120" mass="12881">MKIEQAARQLEALGNTTRLELYRVLVRAGTAGLAVGHVQEKLAIPASTLSHHLRRLVDTELVERERQATTLICRASYPHMQALIGYLADECCADANCRPVSGATALPAADGASQGRIKGC</sequence>
<organism evidence="5 6">
    <name type="scientific">Nitratireductor arenosus</name>
    <dbReference type="NCBI Taxonomy" id="2682096"/>
    <lineage>
        <taxon>Bacteria</taxon>
        <taxon>Pseudomonadati</taxon>
        <taxon>Pseudomonadota</taxon>
        <taxon>Alphaproteobacteria</taxon>
        <taxon>Hyphomicrobiales</taxon>
        <taxon>Phyllobacteriaceae</taxon>
        <taxon>Nitratireductor</taxon>
    </lineage>
</organism>
<dbReference type="AlphaFoldDB" id="A0A844QIX0"/>
<protein>
    <submittedName>
        <fullName evidence="5">Metalloregulator ArsR/SmtB family transcription factor</fullName>
    </submittedName>
</protein>
<dbReference type="NCBIfam" id="NF033788">
    <property type="entry name" value="HTH_metalloreg"/>
    <property type="match status" value="1"/>
</dbReference>
<reference evidence="5 6" key="1">
    <citation type="submission" date="2019-12" db="EMBL/GenBank/DDBJ databases">
        <title>Nitratireductor arenosus sp. nov., Isolated from sea sand, Jeju island, South Korea.</title>
        <authorList>
            <person name="Kim W."/>
        </authorList>
    </citation>
    <scope>NUCLEOTIDE SEQUENCE [LARGE SCALE GENOMIC DNA]</scope>
    <source>
        <strain evidence="5 6">CAU 1489</strain>
    </source>
</reference>
<evidence type="ECO:0000256" key="2">
    <source>
        <dbReference type="ARBA" id="ARBA00023125"/>
    </source>
</evidence>
<keyword evidence="1" id="KW-0805">Transcription regulation</keyword>
<dbReference type="InterPro" id="IPR036388">
    <property type="entry name" value="WH-like_DNA-bd_sf"/>
</dbReference>
<dbReference type="GO" id="GO:0003677">
    <property type="term" value="F:DNA binding"/>
    <property type="evidence" value="ECO:0007669"/>
    <property type="project" value="UniProtKB-KW"/>
</dbReference>
<dbReference type="PROSITE" id="PS50987">
    <property type="entry name" value="HTH_ARSR_2"/>
    <property type="match status" value="1"/>
</dbReference>
<gene>
    <name evidence="5" type="ORF">GN330_18005</name>
</gene>
<name>A0A844QIX0_9HYPH</name>
<dbReference type="Pfam" id="PF12840">
    <property type="entry name" value="HTH_20"/>
    <property type="match status" value="1"/>
</dbReference>
<dbReference type="InterPro" id="IPR036390">
    <property type="entry name" value="WH_DNA-bd_sf"/>
</dbReference>
<dbReference type="SUPFAM" id="SSF46785">
    <property type="entry name" value="Winged helix' DNA-binding domain"/>
    <property type="match status" value="1"/>
</dbReference>
<evidence type="ECO:0000313" key="5">
    <source>
        <dbReference type="EMBL" id="MVA99147.1"/>
    </source>
</evidence>
<proteinExistence type="predicted"/>
<feature type="domain" description="HTH arsR-type" evidence="4">
    <location>
        <begin position="1"/>
        <end position="95"/>
    </location>
</feature>
<comment type="caution">
    <text evidence="5">The sequence shown here is derived from an EMBL/GenBank/DDBJ whole genome shotgun (WGS) entry which is preliminary data.</text>
</comment>
<keyword evidence="2" id="KW-0238">DNA-binding</keyword>
<keyword evidence="6" id="KW-1185">Reference proteome</keyword>
<accession>A0A844QIX0</accession>
<evidence type="ECO:0000313" key="6">
    <source>
        <dbReference type="Proteomes" id="UP000463224"/>
    </source>
</evidence>
<dbReference type="InterPro" id="IPR001845">
    <property type="entry name" value="HTH_ArsR_DNA-bd_dom"/>
</dbReference>
<dbReference type="Gene3D" id="1.10.10.10">
    <property type="entry name" value="Winged helix-like DNA-binding domain superfamily/Winged helix DNA-binding domain"/>
    <property type="match status" value="1"/>
</dbReference>
<dbReference type="InterPro" id="IPR011991">
    <property type="entry name" value="ArsR-like_HTH"/>
</dbReference>
<dbReference type="EMBL" id="WPHG01000004">
    <property type="protein sequence ID" value="MVA99147.1"/>
    <property type="molecule type" value="Genomic_DNA"/>
</dbReference>
<dbReference type="Proteomes" id="UP000463224">
    <property type="component" value="Unassembled WGS sequence"/>
</dbReference>
<dbReference type="RefSeq" id="WP_156714098.1">
    <property type="nucleotide sequence ID" value="NZ_WPHG01000004.1"/>
</dbReference>
<dbReference type="PANTHER" id="PTHR43132:SF2">
    <property type="entry name" value="ARSENICAL RESISTANCE OPERON REPRESSOR ARSR-RELATED"/>
    <property type="match status" value="1"/>
</dbReference>
<evidence type="ECO:0000256" key="1">
    <source>
        <dbReference type="ARBA" id="ARBA00023015"/>
    </source>
</evidence>
<dbReference type="CDD" id="cd00090">
    <property type="entry name" value="HTH_ARSR"/>
    <property type="match status" value="1"/>
</dbReference>
<keyword evidence="3" id="KW-0804">Transcription</keyword>
<dbReference type="InterPro" id="IPR051011">
    <property type="entry name" value="Metal_resp_trans_reg"/>
</dbReference>
<evidence type="ECO:0000259" key="4">
    <source>
        <dbReference type="PROSITE" id="PS50987"/>
    </source>
</evidence>
<dbReference type="PANTHER" id="PTHR43132">
    <property type="entry name" value="ARSENICAL RESISTANCE OPERON REPRESSOR ARSR-RELATED"/>
    <property type="match status" value="1"/>
</dbReference>
<evidence type="ECO:0000256" key="3">
    <source>
        <dbReference type="ARBA" id="ARBA00023163"/>
    </source>
</evidence>